<dbReference type="OrthoDB" id="9785707at2"/>
<proteinExistence type="inferred from homology"/>
<accession>A0A2S0WN74</accession>
<dbReference type="InterPro" id="IPR003488">
    <property type="entry name" value="DprA"/>
</dbReference>
<accession>A0A5F2EVV5</accession>
<dbReference type="RefSeq" id="WP_108578541.1">
    <property type="nucleotide sequence ID" value="NZ_CP026952.1"/>
</dbReference>
<reference evidence="4" key="1">
    <citation type="submission" date="2018-01" db="EMBL/GenBank/DDBJ databases">
        <authorList>
            <person name="Li J."/>
        </authorList>
    </citation>
    <scope>NUCLEOTIDE SEQUENCE [LARGE SCALE GENOMIC DNA]</scope>
    <source>
        <strain evidence="4">592</strain>
    </source>
</reference>
<organism evidence="3 4">
    <name type="scientific">Aeromicrobium chenweiae</name>
    <dbReference type="NCBI Taxonomy" id="2079793"/>
    <lineage>
        <taxon>Bacteria</taxon>
        <taxon>Bacillati</taxon>
        <taxon>Actinomycetota</taxon>
        <taxon>Actinomycetes</taxon>
        <taxon>Propionibacteriales</taxon>
        <taxon>Nocardioidaceae</taxon>
        <taxon>Aeromicrobium</taxon>
    </lineage>
</organism>
<evidence type="ECO:0000313" key="4">
    <source>
        <dbReference type="Proteomes" id="UP000244384"/>
    </source>
</evidence>
<dbReference type="InterPro" id="IPR057666">
    <property type="entry name" value="DrpA_SLOG"/>
</dbReference>
<dbReference type="Gene3D" id="3.40.50.450">
    <property type="match status" value="1"/>
</dbReference>
<evidence type="ECO:0000313" key="3">
    <source>
        <dbReference type="EMBL" id="AWB92799.1"/>
    </source>
</evidence>
<sequence length="382" mass="40120">MSREARLALSLVVEPGDARLRDLLQVHDPDRVLRAVRREGRLAGERLPEAWVERAGDVDDRVDRALSRAEAAGLRWLCPGDADWPSSLDDLDHVNALHGTAGAPIGLWVRGTASLRSIGEEAVAVVGARDCTTYGAEVASDLGADLADARWTVVSGAAYGIDGCAHRGALAMGRPTVAVLACGADVDYPRSHASLLSRIAEDGLVVSEQAPGEAPLKGRFLSRNRIIAALGQGTVVVEAAVRSGSLNTLNWADQLGRATMALPGPVTSKASGGVHAAVREGKAVLVTSGADVLEELGGLGAEESALAAPSTQLDLLPPAARTTLDGLDWHSTRSLAEVAAGVRLSLREVRSALELLERRALVVRHADGWVLRPRPDAQVRSP</sequence>
<dbReference type="AlphaFoldDB" id="A0A2S0WN74"/>
<dbReference type="Proteomes" id="UP000244384">
    <property type="component" value="Chromosome"/>
</dbReference>
<name>A0A2S0WN74_9ACTN</name>
<dbReference type="EMBL" id="CP026952">
    <property type="protein sequence ID" value="AWB92799.1"/>
    <property type="molecule type" value="Genomic_DNA"/>
</dbReference>
<dbReference type="PANTHER" id="PTHR43022:SF1">
    <property type="entry name" value="PROTEIN SMF"/>
    <property type="match status" value="1"/>
</dbReference>
<dbReference type="KEGG" id="aez:C3E78_11625"/>
<dbReference type="GO" id="GO:0009294">
    <property type="term" value="P:DNA-mediated transformation"/>
    <property type="evidence" value="ECO:0007669"/>
    <property type="project" value="InterPro"/>
</dbReference>
<keyword evidence="4" id="KW-1185">Reference proteome</keyword>
<protein>
    <submittedName>
        <fullName evidence="3">DNA-protecting protein DprA</fullName>
    </submittedName>
</protein>
<evidence type="ECO:0000256" key="1">
    <source>
        <dbReference type="ARBA" id="ARBA00006525"/>
    </source>
</evidence>
<dbReference type="Pfam" id="PF02481">
    <property type="entry name" value="DNA_processg_A"/>
    <property type="match status" value="1"/>
</dbReference>
<gene>
    <name evidence="3" type="primary">dprA</name>
    <name evidence="3" type="ORF">C3E78_11625</name>
</gene>
<dbReference type="SUPFAM" id="SSF102405">
    <property type="entry name" value="MCP/YpsA-like"/>
    <property type="match status" value="1"/>
</dbReference>
<evidence type="ECO:0000259" key="2">
    <source>
        <dbReference type="Pfam" id="PF02481"/>
    </source>
</evidence>
<dbReference type="NCBIfam" id="TIGR00732">
    <property type="entry name" value="dprA"/>
    <property type="match status" value="1"/>
</dbReference>
<feature type="domain" description="Smf/DprA SLOG" evidence="2">
    <location>
        <begin position="77"/>
        <end position="296"/>
    </location>
</feature>
<comment type="similarity">
    <text evidence="1">Belongs to the DprA/Smf family.</text>
</comment>
<dbReference type="PANTHER" id="PTHR43022">
    <property type="entry name" value="PROTEIN SMF"/>
    <property type="match status" value="1"/>
</dbReference>